<accession>A6GBT4</accession>
<reference evidence="1 2" key="1">
    <citation type="submission" date="2007-06" db="EMBL/GenBank/DDBJ databases">
        <authorList>
            <person name="Shimkets L."/>
            <person name="Ferriera S."/>
            <person name="Johnson J."/>
            <person name="Kravitz S."/>
            <person name="Beeson K."/>
            <person name="Sutton G."/>
            <person name="Rogers Y.-H."/>
            <person name="Friedman R."/>
            <person name="Frazier M."/>
            <person name="Venter J.C."/>
        </authorList>
    </citation>
    <scope>NUCLEOTIDE SEQUENCE [LARGE SCALE GENOMIC DNA]</scope>
    <source>
        <strain evidence="1 2">SIR-1</strain>
    </source>
</reference>
<evidence type="ECO:0000313" key="1">
    <source>
        <dbReference type="EMBL" id="EDM76701.1"/>
    </source>
</evidence>
<name>A6GBT4_9BACT</name>
<evidence type="ECO:0000313" key="2">
    <source>
        <dbReference type="Proteomes" id="UP000005801"/>
    </source>
</evidence>
<gene>
    <name evidence="1" type="ORF">PPSIR1_38274</name>
</gene>
<dbReference type="AlphaFoldDB" id="A6GBT4"/>
<organism evidence="1 2">
    <name type="scientific">Plesiocystis pacifica SIR-1</name>
    <dbReference type="NCBI Taxonomy" id="391625"/>
    <lineage>
        <taxon>Bacteria</taxon>
        <taxon>Pseudomonadati</taxon>
        <taxon>Myxococcota</taxon>
        <taxon>Polyangia</taxon>
        <taxon>Nannocystales</taxon>
        <taxon>Nannocystaceae</taxon>
        <taxon>Plesiocystis</taxon>
    </lineage>
</organism>
<comment type="caution">
    <text evidence="1">The sequence shown here is derived from an EMBL/GenBank/DDBJ whole genome shotgun (WGS) entry which is preliminary data.</text>
</comment>
<dbReference type="Proteomes" id="UP000005801">
    <property type="component" value="Unassembled WGS sequence"/>
</dbReference>
<protein>
    <submittedName>
        <fullName evidence="1">Uncharacterized protein</fullName>
    </submittedName>
</protein>
<dbReference type="EMBL" id="ABCS01000060">
    <property type="protein sequence ID" value="EDM76701.1"/>
    <property type="molecule type" value="Genomic_DNA"/>
</dbReference>
<sequence>MIDTAVDVAFFFRHNRSLIPRKGNRGLPLLKKAVSDQVKVEADGIVVNSAMMVSFLRFTDSALEPGLG</sequence>
<keyword evidence="2" id="KW-1185">Reference proteome</keyword>
<proteinExistence type="predicted"/>